<feature type="compositionally biased region" description="Acidic residues" evidence="1">
    <location>
        <begin position="569"/>
        <end position="580"/>
    </location>
</feature>
<dbReference type="Proteomes" id="UP000683360">
    <property type="component" value="Unassembled WGS sequence"/>
</dbReference>
<reference evidence="3" key="1">
    <citation type="submission" date="2021-03" db="EMBL/GenBank/DDBJ databases">
        <authorList>
            <person name="Bekaert M."/>
        </authorList>
    </citation>
    <scope>NUCLEOTIDE SEQUENCE</scope>
</reference>
<protein>
    <submittedName>
        <fullName evidence="3">Uncharacterized protein KIAA1841 homolog,Uncharacterized protein KIAA1841</fullName>
    </submittedName>
</protein>
<feature type="region of interest" description="Disordered" evidence="1">
    <location>
        <begin position="569"/>
        <end position="590"/>
    </location>
</feature>
<accession>A0A8S3TFI2</accession>
<dbReference type="EMBL" id="CAJPWZ010002058">
    <property type="protein sequence ID" value="CAG2230310.1"/>
    <property type="molecule type" value="Genomic_DNA"/>
</dbReference>
<feature type="domain" description="SANT and BTB" evidence="2">
    <location>
        <begin position="154"/>
        <end position="253"/>
    </location>
</feature>
<gene>
    <name evidence="3" type="ORF">MEDL_43160</name>
</gene>
<dbReference type="InterPro" id="IPR021777">
    <property type="entry name" value="SANBR_BTB"/>
</dbReference>
<dbReference type="AlphaFoldDB" id="A0A8S3TFI2"/>
<dbReference type="InterPro" id="IPR011333">
    <property type="entry name" value="SKP1/BTB/POZ_sf"/>
</dbReference>
<feature type="region of interest" description="Disordered" evidence="1">
    <location>
        <begin position="108"/>
        <end position="153"/>
    </location>
</feature>
<dbReference type="Pfam" id="PF11822">
    <property type="entry name" value="BTB_SANBR"/>
    <property type="match status" value="1"/>
</dbReference>
<name>A0A8S3TFI2_MYTED</name>
<dbReference type="InterPro" id="IPR045902">
    <property type="entry name" value="SANBR-like"/>
</dbReference>
<dbReference type="CDD" id="cd00167">
    <property type="entry name" value="SANT"/>
    <property type="match status" value="1"/>
</dbReference>
<feature type="compositionally biased region" description="Basic and acidic residues" evidence="1">
    <location>
        <begin position="127"/>
        <end position="140"/>
    </location>
</feature>
<dbReference type="PANTHER" id="PTHR20946">
    <property type="entry name" value="SANT AND BTB DOMAIN REGULATOR OF CLASS SWITCH RECOMBINATION"/>
    <property type="match status" value="1"/>
</dbReference>
<feature type="compositionally biased region" description="Polar residues" evidence="1">
    <location>
        <begin position="108"/>
        <end position="126"/>
    </location>
</feature>
<dbReference type="OrthoDB" id="550012at2759"/>
<evidence type="ECO:0000313" key="4">
    <source>
        <dbReference type="Proteomes" id="UP000683360"/>
    </source>
</evidence>
<comment type="caution">
    <text evidence="3">The sequence shown here is derived from an EMBL/GenBank/DDBJ whole genome shotgun (WGS) entry which is preliminary data.</text>
</comment>
<proteinExistence type="predicted"/>
<dbReference type="PANTHER" id="PTHR20946:SF0">
    <property type="entry name" value="SANT AND BTB DOMAIN REGULATOR OF CLASS SWITCH RECOMBINATION"/>
    <property type="match status" value="1"/>
</dbReference>
<dbReference type="InterPro" id="IPR001005">
    <property type="entry name" value="SANT/Myb"/>
</dbReference>
<sequence length="769" mass="87344">MIVYSNINGKNALGYWSRTVVFRTLHPIKGVFTLENDNECLGTNISCGNFNELQTKNWEAIARLIPGSSPGQVARRYEELLLTGDVYAMNQFEKNYTIPGASSQVSLTESDLSSKTGGSLPGSASQKGDKDSKDTNESKSKQSGRNSDDQGPVMTIHVCDEAKSLKQDFHCPRDLLVQEMKYFAEYLSTDAQRWEEVDISVHCDVQIFDWLMKYVKRGSKDVPEKPRLEASNVISILISSDFLKMDSLVQECIEYCHGNMSAIVSTPCNMNCINEKLVGRIADLFTHNEADDIKDRKDKFKSKLFAKKLEKLFDPNSTNPDSPECAATLMRCSVCKKVMGGSLEKKLKCTPSRLTVDRRGTLTFCHIRDPSFDVNEYLLELKGQLKTWREVYWRVWGTINYLICTRCKEVFPCSDLGHCKYHPEPARYDNEGSLHSCIGTYPCCHQRVLRFDPTQQNKGCRVRDHIVTVSDLPTEGDKPPQNRVYDDLLSHRDVICVPYQRLSDASEMEFKLFDNEEFVCYSHKDGTALHPALLAAVDDDKKPEAGKPQPRLQALTMERELSFEYDDVGLGESDDEVGDDEQPRGTARRARGIKKSMVTIDPQAILMDAPEFEQTKKSTWDTGRSMRYNQDAQRQEDQRRMKEIRVYLTKLRLNPEKIDKPKKEFLGGQMGTNQESEHLGVDLLLVACDGKNHTCIDVVKGKTNEVFFPEVIHVLNVSIKVSKYNDIDVTTRNIGQSLATADKEAFMTFYSLHLMQEIILADDRIFIPC</sequence>
<evidence type="ECO:0000256" key="1">
    <source>
        <dbReference type="SAM" id="MobiDB-lite"/>
    </source>
</evidence>
<dbReference type="Gene3D" id="3.30.710.10">
    <property type="entry name" value="Potassium Channel Kv1.1, Chain A"/>
    <property type="match status" value="1"/>
</dbReference>
<organism evidence="3 4">
    <name type="scientific">Mytilus edulis</name>
    <name type="common">Blue mussel</name>
    <dbReference type="NCBI Taxonomy" id="6550"/>
    <lineage>
        <taxon>Eukaryota</taxon>
        <taxon>Metazoa</taxon>
        <taxon>Spiralia</taxon>
        <taxon>Lophotrochozoa</taxon>
        <taxon>Mollusca</taxon>
        <taxon>Bivalvia</taxon>
        <taxon>Autobranchia</taxon>
        <taxon>Pteriomorphia</taxon>
        <taxon>Mytilida</taxon>
        <taxon>Mytiloidea</taxon>
        <taxon>Mytilidae</taxon>
        <taxon>Mytilinae</taxon>
        <taxon>Mytilus</taxon>
    </lineage>
</organism>
<evidence type="ECO:0000259" key="2">
    <source>
        <dbReference type="Pfam" id="PF11822"/>
    </source>
</evidence>
<evidence type="ECO:0000313" key="3">
    <source>
        <dbReference type="EMBL" id="CAG2230310.1"/>
    </source>
</evidence>
<keyword evidence="4" id="KW-1185">Reference proteome</keyword>